<dbReference type="Proteomes" id="UP000694846">
    <property type="component" value="Unplaced"/>
</dbReference>
<name>A0A8B8F4J0_9HEMI</name>
<reference evidence="2" key="1">
    <citation type="submission" date="2025-08" db="UniProtKB">
        <authorList>
            <consortium name="RefSeq"/>
        </authorList>
    </citation>
    <scope>IDENTIFICATION</scope>
    <source>
        <tissue evidence="2">Whole body</tissue>
    </source>
</reference>
<dbReference type="AlphaFoldDB" id="A0A8B8F4J0"/>
<dbReference type="RefSeq" id="XP_025405613.1">
    <property type="nucleotide sequence ID" value="XM_025549828.1"/>
</dbReference>
<accession>A0A8B8F4J0</accession>
<proteinExistence type="predicted"/>
<keyword evidence="1" id="KW-1185">Reference proteome</keyword>
<dbReference type="OrthoDB" id="6588121at2759"/>
<organism evidence="1 2">
    <name type="scientific">Sipha flava</name>
    <name type="common">yellow sugarcane aphid</name>
    <dbReference type="NCBI Taxonomy" id="143950"/>
    <lineage>
        <taxon>Eukaryota</taxon>
        <taxon>Metazoa</taxon>
        <taxon>Ecdysozoa</taxon>
        <taxon>Arthropoda</taxon>
        <taxon>Hexapoda</taxon>
        <taxon>Insecta</taxon>
        <taxon>Pterygota</taxon>
        <taxon>Neoptera</taxon>
        <taxon>Paraneoptera</taxon>
        <taxon>Hemiptera</taxon>
        <taxon>Sternorrhyncha</taxon>
        <taxon>Aphidomorpha</taxon>
        <taxon>Aphidoidea</taxon>
        <taxon>Aphididae</taxon>
        <taxon>Sipha</taxon>
    </lineage>
</organism>
<dbReference type="GeneID" id="112679894"/>
<gene>
    <name evidence="2" type="primary">LOC112679894</name>
</gene>
<evidence type="ECO:0000313" key="1">
    <source>
        <dbReference type="Proteomes" id="UP000694846"/>
    </source>
</evidence>
<sequence>DLNNSQITPIDINGLSQSPNEVLPSLNIDVSYLTSESETSVLNIGASTSSSQETVQSIATTSSYNTAEKGPKLLDFLKSTTEGRSILSAYKDLLDNTGRRKLCNLIVRRELQDNPETRVTTQRLLFLAQEITEVFTKEHISTYFIPYINYVPYLKKAAKGKLLDCFNNRKREYKKAGLILTTSRQKSYIKSKSVLLLSSNCSNIDDESVEESMTWFHNSCDPWDIVERYWSMTASKRLKKNIRYKL</sequence>
<protein>
    <submittedName>
        <fullName evidence="2">Uncharacterized protein LOC112679894</fullName>
    </submittedName>
</protein>
<evidence type="ECO:0000313" key="2">
    <source>
        <dbReference type="RefSeq" id="XP_025405613.1"/>
    </source>
</evidence>
<feature type="non-terminal residue" evidence="2">
    <location>
        <position position="1"/>
    </location>
</feature>